<accession>A0AAD8KHC4</accession>
<dbReference type="SUPFAM" id="SSF55874">
    <property type="entry name" value="ATPase domain of HSP90 chaperone/DNA topoisomerase II/histidine kinase"/>
    <property type="match status" value="1"/>
</dbReference>
<dbReference type="EMBL" id="JAUHHV010000005">
    <property type="protein sequence ID" value="KAK1422818.1"/>
    <property type="molecule type" value="Genomic_DNA"/>
</dbReference>
<dbReference type="SMART" id="SM00387">
    <property type="entry name" value="HATPase_c"/>
    <property type="match status" value="1"/>
</dbReference>
<evidence type="ECO:0000256" key="4">
    <source>
        <dbReference type="ARBA" id="ARBA00022606"/>
    </source>
</evidence>
<dbReference type="InterPro" id="IPR000014">
    <property type="entry name" value="PAS"/>
</dbReference>
<dbReference type="PRINTS" id="PR01033">
    <property type="entry name" value="PHYTOCHROME"/>
</dbReference>
<comment type="PTM">
    <text evidence="9">Contains one covalently linked phytochromobilin chromophore.</text>
</comment>
<dbReference type="Pfam" id="PF08446">
    <property type="entry name" value="PAS_2"/>
    <property type="match status" value="1"/>
</dbReference>
<keyword evidence="8" id="KW-0675">Receptor</keyword>
<name>A0AAD8KHC4_TARER</name>
<feature type="domain" description="Phytochrome chromophore attachment site" evidence="10">
    <location>
        <begin position="213"/>
        <end position="373"/>
    </location>
</feature>
<keyword evidence="3" id="KW-0600">Photoreceptor protein</keyword>
<dbReference type="Pfam" id="PF01590">
    <property type="entry name" value="GAF"/>
    <property type="match status" value="1"/>
</dbReference>
<dbReference type="GO" id="GO:0009881">
    <property type="term" value="F:photoreceptor activity"/>
    <property type="evidence" value="ECO:0007669"/>
    <property type="project" value="UniProtKB-KW"/>
</dbReference>
<evidence type="ECO:0000313" key="14">
    <source>
        <dbReference type="EMBL" id="KAK1422818.1"/>
    </source>
</evidence>
<dbReference type="PROSITE" id="PS50046">
    <property type="entry name" value="PHYTOCHROME_2"/>
    <property type="match status" value="1"/>
</dbReference>
<gene>
    <name evidence="14" type="ORF">QVD17_18107</name>
</gene>
<dbReference type="Gene3D" id="3.30.565.10">
    <property type="entry name" value="Histidine kinase-like ATPase, C-terminal domain"/>
    <property type="match status" value="1"/>
</dbReference>
<keyword evidence="15" id="KW-1185">Reference proteome</keyword>
<dbReference type="SMART" id="SM00388">
    <property type="entry name" value="HisKA"/>
    <property type="match status" value="1"/>
</dbReference>
<dbReference type="InterPro" id="IPR003018">
    <property type="entry name" value="GAF"/>
</dbReference>
<dbReference type="GO" id="GO:0017006">
    <property type="term" value="P:protein-tetrapyrrole linkage"/>
    <property type="evidence" value="ECO:0007669"/>
    <property type="project" value="InterPro"/>
</dbReference>
<feature type="binding site" description="covalent" evidence="9">
    <location>
        <position position="318"/>
    </location>
    <ligand>
        <name>phytochromobilin</name>
        <dbReference type="ChEBI" id="CHEBI:189064"/>
    </ligand>
</feature>
<evidence type="ECO:0000259" key="11">
    <source>
        <dbReference type="PROSITE" id="PS50109"/>
    </source>
</evidence>
<evidence type="ECO:0000256" key="1">
    <source>
        <dbReference type="ARBA" id="ARBA00002479"/>
    </source>
</evidence>
<dbReference type="GO" id="GO:0006355">
    <property type="term" value="P:regulation of DNA-templated transcription"/>
    <property type="evidence" value="ECO:0007669"/>
    <property type="project" value="InterPro"/>
</dbReference>
<dbReference type="InterPro" id="IPR012129">
    <property type="entry name" value="Phytochrome_A-E"/>
</dbReference>
<dbReference type="GO" id="GO:0009585">
    <property type="term" value="P:red, far-red light phototransduction"/>
    <property type="evidence" value="ECO:0007669"/>
    <property type="project" value="InterPro"/>
</dbReference>
<dbReference type="PANTHER" id="PTHR47876:SF3">
    <property type="entry name" value="PHYTOCHROME 1"/>
    <property type="match status" value="1"/>
</dbReference>
<keyword evidence="7" id="KW-0804">Transcription</keyword>
<evidence type="ECO:0000256" key="2">
    <source>
        <dbReference type="ARBA" id="ARBA00008235"/>
    </source>
</evidence>
<dbReference type="PIRSF" id="PIRSF000084">
    <property type="entry name" value="Phytochrome"/>
    <property type="match status" value="1"/>
</dbReference>
<evidence type="ECO:0000256" key="8">
    <source>
        <dbReference type="ARBA" id="ARBA00023170"/>
    </source>
</evidence>
<feature type="domain" description="Histidine kinase" evidence="11">
    <location>
        <begin position="880"/>
        <end position="1099"/>
    </location>
</feature>
<evidence type="ECO:0000256" key="3">
    <source>
        <dbReference type="ARBA" id="ARBA00022543"/>
    </source>
</evidence>
<evidence type="ECO:0000256" key="7">
    <source>
        <dbReference type="ARBA" id="ARBA00023163"/>
    </source>
</evidence>
<dbReference type="Gene3D" id="3.30.450.40">
    <property type="match status" value="1"/>
</dbReference>
<keyword evidence="6" id="KW-0805">Transcription regulation</keyword>
<evidence type="ECO:0008006" key="16">
    <source>
        <dbReference type="Google" id="ProtNLM"/>
    </source>
</evidence>
<dbReference type="Pfam" id="PF00360">
    <property type="entry name" value="PHY"/>
    <property type="match status" value="1"/>
</dbReference>
<dbReference type="Gene3D" id="3.30.450.270">
    <property type="match status" value="1"/>
</dbReference>
<dbReference type="InterPro" id="IPR013767">
    <property type="entry name" value="PAS_fold"/>
</dbReference>
<dbReference type="Proteomes" id="UP001229421">
    <property type="component" value="Unassembled WGS sequence"/>
</dbReference>
<evidence type="ECO:0000256" key="5">
    <source>
        <dbReference type="ARBA" id="ARBA00022991"/>
    </source>
</evidence>
<feature type="domain" description="PAC" evidence="13">
    <location>
        <begin position="675"/>
        <end position="732"/>
    </location>
</feature>
<dbReference type="AlphaFoldDB" id="A0AAD8KHC4"/>
<dbReference type="GO" id="GO:0042803">
    <property type="term" value="F:protein homodimerization activity"/>
    <property type="evidence" value="ECO:0007669"/>
    <property type="project" value="InterPro"/>
</dbReference>
<dbReference type="PROSITE" id="PS50112">
    <property type="entry name" value="PAS"/>
    <property type="match status" value="2"/>
</dbReference>
<dbReference type="Pfam" id="PF00512">
    <property type="entry name" value="HisKA"/>
    <property type="match status" value="1"/>
</dbReference>
<comment type="caution">
    <text evidence="14">The sequence shown here is derived from an EMBL/GenBank/DDBJ whole genome shotgun (WGS) entry which is preliminary data.</text>
</comment>
<dbReference type="InterPro" id="IPR003661">
    <property type="entry name" value="HisK_dim/P_dom"/>
</dbReference>
<dbReference type="SUPFAM" id="SSF55781">
    <property type="entry name" value="GAF domain-like"/>
    <property type="match status" value="2"/>
</dbReference>
<evidence type="ECO:0000259" key="13">
    <source>
        <dbReference type="PROSITE" id="PS50113"/>
    </source>
</evidence>
<dbReference type="InterPro" id="IPR000700">
    <property type="entry name" value="PAS-assoc_C"/>
</dbReference>
<dbReference type="InterPro" id="IPR043150">
    <property type="entry name" value="Phytochrome_PHY_sf"/>
</dbReference>
<dbReference type="SUPFAM" id="SSF55785">
    <property type="entry name" value="PYP-like sensor domain (PAS domain)"/>
    <property type="match status" value="3"/>
</dbReference>
<dbReference type="FunFam" id="3.30.450.20:FF:000039">
    <property type="entry name" value="Phytochrome"/>
    <property type="match status" value="1"/>
</dbReference>
<dbReference type="GO" id="GO:0000155">
    <property type="term" value="F:phosphorelay sensor kinase activity"/>
    <property type="evidence" value="ECO:0007669"/>
    <property type="project" value="InterPro"/>
</dbReference>
<reference evidence="14" key="1">
    <citation type="journal article" date="2023" name="bioRxiv">
        <title>Improved chromosome-level genome assembly for marigold (Tagetes erecta).</title>
        <authorList>
            <person name="Jiang F."/>
            <person name="Yuan L."/>
            <person name="Wang S."/>
            <person name="Wang H."/>
            <person name="Xu D."/>
            <person name="Wang A."/>
            <person name="Fan W."/>
        </authorList>
    </citation>
    <scope>NUCLEOTIDE SEQUENCE</scope>
    <source>
        <strain evidence="14">WSJ</strain>
        <tissue evidence="14">Leaf</tissue>
    </source>
</reference>
<dbReference type="InterPro" id="IPR016132">
    <property type="entry name" value="Phyto_chromo_attachment"/>
</dbReference>
<organism evidence="14 15">
    <name type="scientific">Tagetes erecta</name>
    <name type="common">African marigold</name>
    <dbReference type="NCBI Taxonomy" id="13708"/>
    <lineage>
        <taxon>Eukaryota</taxon>
        <taxon>Viridiplantae</taxon>
        <taxon>Streptophyta</taxon>
        <taxon>Embryophyta</taxon>
        <taxon>Tracheophyta</taxon>
        <taxon>Spermatophyta</taxon>
        <taxon>Magnoliopsida</taxon>
        <taxon>eudicotyledons</taxon>
        <taxon>Gunneridae</taxon>
        <taxon>Pentapetalae</taxon>
        <taxon>asterids</taxon>
        <taxon>campanulids</taxon>
        <taxon>Asterales</taxon>
        <taxon>Asteraceae</taxon>
        <taxon>Asteroideae</taxon>
        <taxon>Heliantheae alliance</taxon>
        <taxon>Tageteae</taxon>
        <taxon>Tagetes</taxon>
    </lineage>
</organism>
<dbReference type="SMART" id="SM00091">
    <property type="entry name" value="PAS"/>
    <property type="match status" value="2"/>
</dbReference>
<keyword evidence="5 9" id="KW-0157">Chromophore</keyword>
<feature type="domain" description="PAS" evidence="12">
    <location>
        <begin position="736"/>
        <end position="814"/>
    </location>
</feature>
<evidence type="ECO:0000256" key="9">
    <source>
        <dbReference type="PIRSR" id="PIRSR000084-50"/>
    </source>
</evidence>
<comment type="similarity">
    <text evidence="2">Belongs to the phytochrome family.</text>
</comment>
<dbReference type="InterPro" id="IPR013654">
    <property type="entry name" value="PAS_2"/>
</dbReference>
<dbReference type="InterPro" id="IPR044767">
    <property type="entry name" value="Phy_HATPase-like"/>
</dbReference>
<dbReference type="PROSITE" id="PS50109">
    <property type="entry name" value="HIS_KIN"/>
    <property type="match status" value="1"/>
</dbReference>
<evidence type="ECO:0000256" key="6">
    <source>
        <dbReference type="ARBA" id="ARBA00023015"/>
    </source>
</evidence>
<comment type="function">
    <text evidence="1">Regulatory photoreceptor which exists in two forms that are reversibly interconvertible by light: the Pr form that absorbs maximally in the red region of the spectrum and the Pfr form that absorbs maximally in the far-red region. Photoconversion of Pr to Pfr induces an array of morphogenic responses, whereas reconversion of Pfr to Pr cancels the induction of those responses. Pfr controls the expression of a number of nuclear genes including those encoding the small subunit of ribulose-bisphosphate carboxylase, chlorophyll A/B binding protein, protochlorophyllide reductase, rRNA, etc. It also controls the expression of its own gene(s) in a negative feedback fashion.</text>
</comment>
<dbReference type="InterPro" id="IPR036890">
    <property type="entry name" value="HATPase_C_sf"/>
</dbReference>
<protein>
    <recommendedName>
        <fullName evidence="16">Phytochrome</fullName>
    </recommendedName>
</protein>
<dbReference type="InterPro" id="IPR013515">
    <property type="entry name" value="Phytochrome_cen-reg"/>
</dbReference>
<dbReference type="CDD" id="cd00082">
    <property type="entry name" value="HisKA"/>
    <property type="match status" value="1"/>
</dbReference>
<dbReference type="GO" id="GO:0009584">
    <property type="term" value="P:detection of visible light"/>
    <property type="evidence" value="ECO:0007669"/>
    <property type="project" value="InterPro"/>
</dbReference>
<dbReference type="NCBIfam" id="TIGR00229">
    <property type="entry name" value="sensory_box"/>
    <property type="match status" value="1"/>
</dbReference>
<proteinExistence type="inferred from homology"/>
<dbReference type="PROSITE" id="PS50113">
    <property type="entry name" value="PAC"/>
    <property type="match status" value="1"/>
</dbReference>
<dbReference type="CDD" id="cd16932">
    <property type="entry name" value="HATPase_Phy-like"/>
    <property type="match status" value="1"/>
</dbReference>
<evidence type="ECO:0000259" key="10">
    <source>
        <dbReference type="PROSITE" id="PS50046"/>
    </source>
</evidence>
<dbReference type="SMART" id="SM00065">
    <property type="entry name" value="GAF"/>
    <property type="match status" value="1"/>
</dbReference>
<dbReference type="InterPro" id="IPR003594">
    <property type="entry name" value="HATPase_dom"/>
</dbReference>
<feature type="domain" description="PAS" evidence="12">
    <location>
        <begin position="601"/>
        <end position="672"/>
    </location>
</feature>
<dbReference type="InterPro" id="IPR035965">
    <property type="entry name" value="PAS-like_dom_sf"/>
</dbReference>
<dbReference type="CDD" id="cd00130">
    <property type="entry name" value="PAS"/>
    <property type="match status" value="2"/>
</dbReference>
<dbReference type="FunFam" id="3.30.450.270:FF:000001">
    <property type="entry name" value="Phytochrome"/>
    <property type="match status" value="1"/>
</dbReference>
<dbReference type="InterPro" id="IPR029016">
    <property type="entry name" value="GAF-like_dom_sf"/>
</dbReference>
<evidence type="ECO:0000313" key="15">
    <source>
        <dbReference type="Proteomes" id="UP001229421"/>
    </source>
</evidence>
<evidence type="ECO:0000259" key="12">
    <source>
        <dbReference type="PROSITE" id="PS50112"/>
    </source>
</evidence>
<dbReference type="Pfam" id="PF00989">
    <property type="entry name" value="PAS"/>
    <property type="match status" value="2"/>
</dbReference>
<dbReference type="Gene3D" id="3.30.450.20">
    <property type="entry name" value="PAS domain"/>
    <property type="match status" value="3"/>
</dbReference>
<keyword evidence="4" id="KW-0716">Sensory transduction</keyword>
<dbReference type="InterPro" id="IPR005467">
    <property type="entry name" value="His_kinase_dom"/>
</dbReference>
<sequence length="1101" mass="122935">MVTSSSSGGSNMNPSNKNQILAQYGADARLVSEFEQSVGSGKSFNYTNLLTHAQKAVDEPEIIAYLSKIQRGGLVQPFGCMIAVEEPSFRIISFSENCFSMLSLNMENENLDDTKKKTLLGIDARTLFTSSSRASLEKAVASREITLLNPIWVHSRTTRKLFYAILHRIDVGVVIDLEPANSSDPTLLLSGAVQSQKLVVRAISRLQSLPSGDIGAMCDTIVEEVQKLTGYDRVMVYRFHDDDHGEVISEIRRSDLEPYLGLHYPATDIPQAARFLFKQNRVRIIVDCHAKSVPVVQSEELKQPLCLVNSTLRAPYGCHAVYMANMNSIASLVMAILINNNESVKLWGLVACHHSTPRHIPFPLRYACEFLMQSLGLQLYMELKLAEQKAEKKILRMQTTLCDMLLRDDPFRIITQSPSIMDLVKCDGAALYYDEKVWLLGVTPNESQVKDIVKWLCNEHKDSTGFSTESLLKSGYPDAVLLGDAVCGMAAARITSKDFLFWFRSYTVKEIKWAGSKHHPEDVDDDGDEKMHPRSSFKAFCEVIKNKSLPWEVSELNVIHSLQLIMGTTAQGVVDNGGNRGMKCGQHSESDGQRVDETSSVACEMVRLIETASVPIFGVDASGLVNGWNGKIAELTGVKASEAMGKSLVDEFVHETSRGVVEDLLHKALQGKEEKNIELKLQKVGMHQQNKTLIYIMVNTCTSRDYMNNAVGVCFVGQDITNEKNIMDKFSRMEGDYNAIIQTLNPLIPPLFASDETACCSEWNAAMEKLTGCMKHEVLGKVLPGEVFGGLCQLKDEATLTKFMILLYRSINGHDSSDVPFEFLAKDGNLVEVYLTTNKRVAENGKVIGCFCFLRTSVQMSLGYGKSDQEFGLKGNDIGYIKQEIRNPLNGLRFTHKLLENSAISDDQKQYLETSSACERQIASVIEVMDIKSIEEGNVELNLDQFVMENLLDAIVSQVMVVLKEKDIPLVHEISDQVKMLDLIGDQIRLQIILSDFLISIVNHAPSPDGWVEIKVSPGLRMIQDGQEFIHLQFRMTHPGPGLPADIIRDMYEERKVSGTEEGLALNLSRKLLRIMKGHVNYVRDDSKCCFIIDVELKTRK</sequence>
<dbReference type="InterPro" id="IPR001294">
    <property type="entry name" value="Phytochrome"/>
</dbReference>
<dbReference type="Pfam" id="PF02518">
    <property type="entry name" value="HATPase_c"/>
    <property type="match status" value="1"/>
</dbReference>
<dbReference type="PANTHER" id="PTHR47876">
    <property type="entry name" value="OS08G0260000 PROTEIN"/>
    <property type="match status" value="1"/>
</dbReference>